<dbReference type="PANTHER" id="PTHR33445">
    <property type="entry name" value="ATP SYNTHASE SUBUNIT B', CHLOROPLASTIC"/>
    <property type="match status" value="1"/>
</dbReference>
<evidence type="ECO:0000256" key="2">
    <source>
        <dbReference type="ARBA" id="ARBA00022448"/>
    </source>
</evidence>
<evidence type="ECO:0000256" key="13">
    <source>
        <dbReference type="HAMAP-Rule" id="MF_01398"/>
    </source>
</evidence>
<dbReference type="PANTHER" id="PTHR33445:SF1">
    <property type="entry name" value="ATP SYNTHASE SUBUNIT B"/>
    <property type="match status" value="1"/>
</dbReference>
<dbReference type="EMBL" id="LJCO01000069">
    <property type="protein sequence ID" value="KPV42818.1"/>
    <property type="molecule type" value="Genomic_DNA"/>
</dbReference>
<sequence length="160" mass="18255">MFELGTFIFSIIAFLLMFWIVSHFGFKPIARMLEQRRAHVTSQIEDAEKGRLEAEAILAEQRRLLEEAKNEARAIMDAARARADEQAQQLIHAAQAESERVLADGRELIERERNEALASVMDQVAKLTVELTTKLLQNHVTEQLQQDMLAEAEKRIGELV</sequence>
<evidence type="ECO:0000313" key="16">
    <source>
        <dbReference type="EMBL" id="KPV42818.1"/>
    </source>
</evidence>
<keyword evidence="10 13" id="KW-0066">ATP synthesis</keyword>
<keyword evidence="3 13" id="KW-1003">Cell membrane</keyword>
<comment type="function">
    <text evidence="11 13">F(1)F(0) ATP synthase produces ATP from ADP in the presence of a proton or sodium gradient. F-type ATPases consist of two structural domains, F(1) containing the extramembraneous catalytic core and F(0) containing the membrane proton channel, linked together by a central stalk and a peripheral stalk. During catalysis, ATP synthesis in the catalytic domain of F(1) is coupled via a rotary mechanism of the central stalk subunits to proton translocation.</text>
</comment>
<feature type="coiled-coil region" evidence="15">
    <location>
        <begin position="51"/>
        <end position="89"/>
    </location>
</feature>
<evidence type="ECO:0000256" key="5">
    <source>
        <dbReference type="ARBA" id="ARBA00022692"/>
    </source>
</evidence>
<dbReference type="GO" id="GO:0046933">
    <property type="term" value="F:proton-transporting ATP synthase activity, rotational mechanism"/>
    <property type="evidence" value="ECO:0007669"/>
    <property type="project" value="UniProtKB-UniRule"/>
</dbReference>
<dbReference type="CDD" id="cd06503">
    <property type="entry name" value="ATP-synt_Fo_b"/>
    <property type="match status" value="1"/>
</dbReference>
<comment type="subunit">
    <text evidence="13">F-type ATPases have 2 components, F(1) - the catalytic core - and F(0) - the membrane proton channel. F(1) has five subunits: alpha(3), beta(3), gamma(1), delta(1), epsilon(1). F(0) has three main subunits: a(1), b(2) and c(10-14). The alpha and beta chains form an alternating ring which encloses part of the gamma chain. F(1) is attached to F(0) by a central stalk formed by the gamma and epsilon chains, while a peripheral stalk is formed by the delta and b chains.</text>
</comment>
<keyword evidence="2 13" id="KW-0813">Transport</keyword>
<keyword evidence="17" id="KW-1185">Reference proteome</keyword>
<keyword evidence="8 13" id="KW-0406">Ion transport</keyword>
<dbReference type="GO" id="GO:0045259">
    <property type="term" value="C:proton-transporting ATP synthase complex"/>
    <property type="evidence" value="ECO:0007669"/>
    <property type="project" value="UniProtKB-KW"/>
</dbReference>
<organism evidence="16 17">
    <name type="scientific">Alicyclobacillus ferrooxydans</name>
    <dbReference type="NCBI Taxonomy" id="471514"/>
    <lineage>
        <taxon>Bacteria</taxon>
        <taxon>Bacillati</taxon>
        <taxon>Bacillota</taxon>
        <taxon>Bacilli</taxon>
        <taxon>Bacillales</taxon>
        <taxon>Alicyclobacillaceae</taxon>
        <taxon>Alicyclobacillus</taxon>
    </lineage>
</organism>
<evidence type="ECO:0000256" key="8">
    <source>
        <dbReference type="ARBA" id="ARBA00023065"/>
    </source>
</evidence>
<evidence type="ECO:0000256" key="6">
    <source>
        <dbReference type="ARBA" id="ARBA00022781"/>
    </source>
</evidence>
<reference evidence="16 17" key="1">
    <citation type="submission" date="2015-09" db="EMBL/GenBank/DDBJ databases">
        <title>Draft genome sequence of Alicyclobacillus ferrooxydans DSM 22381.</title>
        <authorList>
            <person name="Hemp J."/>
        </authorList>
    </citation>
    <scope>NUCLEOTIDE SEQUENCE [LARGE SCALE GENOMIC DNA]</scope>
    <source>
        <strain evidence="16 17">TC-34</strain>
    </source>
</reference>
<dbReference type="GO" id="GO:0046961">
    <property type="term" value="F:proton-transporting ATPase activity, rotational mechanism"/>
    <property type="evidence" value="ECO:0007669"/>
    <property type="project" value="TreeGrafter"/>
</dbReference>
<evidence type="ECO:0000256" key="11">
    <source>
        <dbReference type="ARBA" id="ARBA00025198"/>
    </source>
</evidence>
<evidence type="ECO:0000256" key="4">
    <source>
        <dbReference type="ARBA" id="ARBA00022547"/>
    </source>
</evidence>
<gene>
    <name evidence="13" type="primary">atpF</name>
    <name evidence="16" type="ORF">AN477_15930</name>
</gene>
<feature type="transmembrane region" description="Helical" evidence="13">
    <location>
        <begin position="6"/>
        <end position="26"/>
    </location>
</feature>
<comment type="subcellular location">
    <subcellularLocation>
        <location evidence="13">Cell membrane</location>
        <topology evidence="13">Single-pass membrane protein</topology>
    </subcellularLocation>
    <subcellularLocation>
        <location evidence="12">Endomembrane system</location>
        <topology evidence="12">Single-pass membrane protein</topology>
    </subcellularLocation>
</comment>
<dbReference type="HAMAP" id="MF_01398">
    <property type="entry name" value="ATP_synth_b_bprime"/>
    <property type="match status" value="1"/>
</dbReference>
<comment type="similarity">
    <text evidence="1 13 14">Belongs to the ATPase B chain family.</text>
</comment>
<dbReference type="InterPro" id="IPR002146">
    <property type="entry name" value="ATP_synth_b/b'su_bac/chlpt"/>
</dbReference>
<name>A0A0P9D045_9BACL</name>
<protein>
    <recommendedName>
        <fullName evidence="13">ATP synthase subunit b</fullName>
    </recommendedName>
    <alternativeName>
        <fullName evidence="13">ATP synthase F(0) sector subunit b</fullName>
    </alternativeName>
    <alternativeName>
        <fullName evidence="13">ATPase subunit I</fullName>
    </alternativeName>
    <alternativeName>
        <fullName evidence="13">F-type ATPase subunit b</fullName>
        <shortName evidence="13">F-ATPase subunit b</shortName>
    </alternativeName>
</protein>
<dbReference type="InterPro" id="IPR028987">
    <property type="entry name" value="ATP_synth_B-like_membr_sf"/>
</dbReference>
<dbReference type="NCBIfam" id="TIGR01144">
    <property type="entry name" value="ATP_synt_b"/>
    <property type="match status" value="1"/>
</dbReference>
<proteinExistence type="inferred from homology"/>
<comment type="function">
    <text evidence="13">Component of the F(0) channel, it forms part of the peripheral stalk, linking F(1) to F(0).</text>
</comment>
<dbReference type="GO" id="GO:0012505">
    <property type="term" value="C:endomembrane system"/>
    <property type="evidence" value="ECO:0007669"/>
    <property type="project" value="UniProtKB-SubCell"/>
</dbReference>
<dbReference type="SUPFAM" id="SSF81573">
    <property type="entry name" value="F1F0 ATP synthase subunit B, membrane domain"/>
    <property type="match status" value="1"/>
</dbReference>
<dbReference type="STRING" id="471514.AN477_15930"/>
<dbReference type="Proteomes" id="UP000050482">
    <property type="component" value="Unassembled WGS sequence"/>
</dbReference>
<accession>A0A0P9D045</accession>
<dbReference type="AlphaFoldDB" id="A0A0P9D045"/>
<evidence type="ECO:0000256" key="14">
    <source>
        <dbReference type="RuleBase" id="RU003848"/>
    </source>
</evidence>
<keyword evidence="9 13" id="KW-0472">Membrane</keyword>
<evidence type="ECO:0000313" key="17">
    <source>
        <dbReference type="Proteomes" id="UP000050482"/>
    </source>
</evidence>
<dbReference type="InterPro" id="IPR050059">
    <property type="entry name" value="ATP_synthase_B_chain"/>
</dbReference>
<evidence type="ECO:0000256" key="15">
    <source>
        <dbReference type="SAM" id="Coils"/>
    </source>
</evidence>
<dbReference type="RefSeq" id="WP_054970147.1">
    <property type="nucleotide sequence ID" value="NZ_LJCO01000069.1"/>
</dbReference>
<evidence type="ECO:0000256" key="3">
    <source>
        <dbReference type="ARBA" id="ARBA00022475"/>
    </source>
</evidence>
<dbReference type="GO" id="GO:0005886">
    <property type="term" value="C:plasma membrane"/>
    <property type="evidence" value="ECO:0007669"/>
    <property type="project" value="UniProtKB-SubCell"/>
</dbReference>
<evidence type="ECO:0000256" key="9">
    <source>
        <dbReference type="ARBA" id="ARBA00023136"/>
    </source>
</evidence>
<evidence type="ECO:0000256" key="10">
    <source>
        <dbReference type="ARBA" id="ARBA00023310"/>
    </source>
</evidence>
<keyword evidence="15" id="KW-0175">Coiled coil</keyword>
<evidence type="ECO:0000256" key="12">
    <source>
        <dbReference type="ARBA" id="ARBA00037847"/>
    </source>
</evidence>
<dbReference type="PATRIC" id="fig|471514.4.peg.4872"/>
<keyword evidence="4 13" id="KW-0138">CF(0)</keyword>
<evidence type="ECO:0000256" key="1">
    <source>
        <dbReference type="ARBA" id="ARBA00005513"/>
    </source>
</evidence>
<keyword evidence="5 13" id="KW-0812">Transmembrane</keyword>
<comment type="caution">
    <text evidence="16">The sequence shown here is derived from an EMBL/GenBank/DDBJ whole genome shotgun (WGS) entry which is preliminary data.</text>
</comment>
<keyword evidence="7 13" id="KW-1133">Transmembrane helix</keyword>
<keyword evidence="6 13" id="KW-0375">Hydrogen ion transport</keyword>
<dbReference type="Pfam" id="PF00430">
    <property type="entry name" value="ATP-synt_B"/>
    <property type="match status" value="1"/>
</dbReference>
<evidence type="ECO:0000256" key="7">
    <source>
        <dbReference type="ARBA" id="ARBA00022989"/>
    </source>
</evidence>
<dbReference type="InterPro" id="IPR005864">
    <property type="entry name" value="ATP_synth_F0_bsu_bac"/>
</dbReference>